<dbReference type="RefSeq" id="NP_001237463.1">
    <property type="nucleotide sequence ID" value="NM_001250534.2"/>
</dbReference>
<dbReference type="KEGG" id="gmx:100305840"/>
<dbReference type="SUPFAM" id="SSF57938">
    <property type="entry name" value="DnaJ/Hsp40 cysteine-rich domain"/>
    <property type="match status" value="1"/>
</dbReference>
<evidence type="ECO:0000313" key="1">
    <source>
        <dbReference type="EMBL" id="ACU13718.1"/>
    </source>
</evidence>
<dbReference type="PANTHER" id="PTHR15852">
    <property type="entry name" value="PLASTID TRANSCRIPTIONALLY ACTIVE PROTEIN"/>
    <property type="match status" value="1"/>
</dbReference>
<dbReference type="ExpressionAtlas" id="C6SWU5">
    <property type="expression patterns" value="baseline and differential"/>
</dbReference>
<name>C6SWU5_SOYBN</name>
<dbReference type="GeneID" id="100305840"/>
<protein>
    <recommendedName>
        <fullName evidence="2">CR-type domain-containing protein</fullName>
    </recommendedName>
</protein>
<accession>C6SWU5</accession>
<dbReference type="AlphaFoldDB" id="C6SWU5"/>
<dbReference type="InterPro" id="IPR036410">
    <property type="entry name" value="HSP_DnaJ_Cys-rich_dom_sf"/>
</dbReference>
<dbReference type="EMBL" id="BT089638">
    <property type="protein sequence ID" value="ACU13718.1"/>
    <property type="molecule type" value="mRNA"/>
</dbReference>
<sequence>MHHICVCCKGLTPLPPPPPPLHQRRNTLVITFASKSGGGFSLNSLLKSCKSCGGKGAIECPGCKGTGKNKKNGNIFERWKCFDCQGFGLKSCPSCGKEGLTPERRGER</sequence>
<dbReference type="PANTHER" id="PTHR15852:SF55">
    <property type="entry name" value="CR-TYPE DOMAIN-CONTAINING PROTEIN"/>
    <property type="match status" value="1"/>
</dbReference>
<proteinExistence type="evidence at transcript level"/>
<evidence type="ECO:0008006" key="2">
    <source>
        <dbReference type="Google" id="ProtNLM"/>
    </source>
</evidence>
<dbReference type="OrthoDB" id="2016681at2759"/>
<reference evidence="1" key="1">
    <citation type="submission" date="2009-08" db="EMBL/GenBank/DDBJ databases">
        <authorList>
            <person name="Cheung F."/>
            <person name="Xiao Y."/>
            <person name="Chan A."/>
            <person name="Moskal W."/>
            <person name="Town C.D."/>
        </authorList>
    </citation>
    <scope>NUCLEOTIDE SEQUENCE</scope>
</reference>
<organism evidence="1">
    <name type="scientific">Glycine max</name>
    <name type="common">Soybean</name>
    <name type="synonym">Glycine hispida</name>
    <dbReference type="NCBI Taxonomy" id="3847"/>
    <lineage>
        <taxon>Eukaryota</taxon>
        <taxon>Viridiplantae</taxon>
        <taxon>Streptophyta</taxon>
        <taxon>Embryophyta</taxon>
        <taxon>Tracheophyta</taxon>
        <taxon>Spermatophyta</taxon>
        <taxon>Magnoliopsida</taxon>
        <taxon>eudicotyledons</taxon>
        <taxon>Gunneridae</taxon>
        <taxon>Pentapetalae</taxon>
        <taxon>rosids</taxon>
        <taxon>fabids</taxon>
        <taxon>Fabales</taxon>
        <taxon>Fabaceae</taxon>
        <taxon>Papilionoideae</taxon>
        <taxon>50 kb inversion clade</taxon>
        <taxon>NPAAA clade</taxon>
        <taxon>indigoferoid/millettioid clade</taxon>
        <taxon>Phaseoleae</taxon>
        <taxon>Glycine</taxon>
        <taxon>Glycine subgen. Soja</taxon>
    </lineage>
</organism>